<keyword evidence="11" id="KW-1185">Reference proteome</keyword>
<evidence type="ECO:0000259" key="8">
    <source>
        <dbReference type="Pfam" id="PF05504"/>
    </source>
</evidence>
<dbReference type="STRING" id="472963.BKP45_10405"/>
<keyword evidence="4" id="KW-0732">Signal</keyword>
<keyword evidence="3" id="KW-0309">Germination</keyword>
<keyword evidence="7" id="KW-0449">Lipoprotein</keyword>
<evidence type="ECO:0000256" key="2">
    <source>
        <dbReference type="ARBA" id="ARBA00007886"/>
    </source>
</evidence>
<evidence type="ECO:0000256" key="7">
    <source>
        <dbReference type="ARBA" id="ARBA00023288"/>
    </source>
</evidence>
<dbReference type="Proteomes" id="UP000180057">
    <property type="component" value="Unassembled WGS sequence"/>
</dbReference>
<dbReference type="InterPro" id="IPR008844">
    <property type="entry name" value="Spore_GerAC-like"/>
</dbReference>
<reference evidence="10 11" key="1">
    <citation type="submission" date="2016-10" db="EMBL/GenBank/DDBJ databases">
        <title>Draft genome sequences of four alkaliphilic bacteria belonging to the Anaerobacillus genus.</title>
        <authorList>
            <person name="Bassil N.M."/>
            <person name="Lloyd J.R."/>
        </authorList>
    </citation>
    <scope>NUCLEOTIDE SEQUENCE [LARGE SCALE GENOMIC DNA]</scope>
    <source>
        <strain evidence="10 11">DSM 22531</strain>
    </source>
</reference>
<evidence type="ECO:0000256" key="6">
    <source>
        <dbReference type="ARBA" id="ARBA00023139"/>
    </source>
</evidence>
<evidence type="ECO:0000256" key="1">
    <source>
        <dbReference type="ARBA" id="ARBA00004635"/>
    </source>
</evidence>
<keyword evidence="5" id="KW-0472">Membrane</keyword>
<dbReference type="PANTHER" id="PTHR35789">
    <property type="entry name" value="SPORE GERMINATION PROTEIN B3"/>
    <property type="match status" value="1"/>
</dbReference>
<evidence type="ECO:0000256" key="4">
    <source>
        <dbReference type="ARBA" id="ARBA00022729"/>
    </source>
</evidence>
<evidence type="ECO:0000313" key="10">
    <source>
        <dbReference type="EMBL" id="OIJ20077.1"/>
    </source>
</evidence>
<dbReference type="GO" id="GO:0009847">
    <property type="term" value="P:spore germination"/>
    <property type="evidence" value="ECO:0007669"/>
    <property type="project" value="InterPro"/>
</dbReference>
<comment type="caution">
    <text evidence="10">The sequence shown here is derived from an EMBL/GenBank/DDBJ whole genome shotgun (WGS) entry which is preliminary data.</text>
</comment>
<proteinExistence type="inferred from homology"/>
<accession>A0A1S2M8D1</accession>
<comment type="similarity">
    <text evidence="2">Belongs to the GerABKC lipoprotein family.</text>
</comment>
<dbReference type="GO" id="GO:0016020">
    <property type="term" value="C:membrane"/>
    <property type="evidence" value="ECO:0007669"/>
    <property type="project" value="UniProtKB-SubCell"/>
</dbReference>
<evidence type="ECO:0000313" key="11">
    <source>
        <dbReference type="Proteomes" id="UP000180057"/>
    </source>
</evidence>
<organism evidence="10 11">
    <name type="scientific">Anaerobacillus alkalidiazotrophicus</name>
    <dbReference type="NCBI Taxonomy" id="472963"/>
    <lineage>
        <taxon>Bacteria</taxon>
        <taxon>Bacillati</taxon>
        <taxon>Bacillota</taxon>
        <taxon>Bacilli</taxon>
        <taxon>Bacillales</taxon>
        <taxon>Bacillaceae</taxon>
        <taxon>Anaerobacillus</taxon>
    </lineage>
</organism>
<dbReference type="RefSeq" id="WP_071389628.1">
    <property type="nucleotide sequence ID" value="NZ_MLQS01000016.1"/>
</dbReference>
<dbReference type="Pfam" id="PF25198">
    <property type="entry name" value="Spore_GerAC_N"/>
    <property type="match status" value="1"/>
</dbReference>
<dbReference type="InterPro" id="IPR057336">
    <property type="entry name" value="GerAC_N"/>
</dbReference>
<dbReference type="Gene3D" id="3.30.300.210">
    <property type="entry name" value="Nutrient germinant receptor protein C, domain 3"/>
    <property type="match status" value="1"/>
</dbReference>
<dbReference type="InterPro" id="IPR046953">
    <property type="entry name" value="Spore_GerAC-like_C"/>
</dbReference>
<evidence type="ECO:0000256" key="5">
    <source>
        <dbReference type="ARBA" id="ARBA00023136"/>
    </source>
</evidence>
<sequence>MKGNAEKSNRYYKNILFYLTLLLTFPIVNGCYGITELDDRVIVSLVGLDQLQNGNVEVTMGLIDTRLIELQEAESLHVYTFEGETIFDAVRLAILEIGKQPMWPYIKAVVFGPSFKENDVKPYLDFFNRNNEVQPNHFIVFSDKPAREIVEIRSDLSNIPAVTVEQQIEHQALVSYSPEVRLHYFTEMMFSEGQVGYASIIKREEEENVHKIEGTALIKGGKWIGTLNRMETRGALWVQGAVKGGITIVPFKNGKLSLEIVEETGSAITPILKDNKLSVKVDIQTICSLGEMMALIENDHGELIEEINRSAEQEIVKEIEASLKKTQELGTDIYGINRVVHREFPNYWKENKESWPEIFSDLPIEINVTVEMKKMGLFNNF</sequence>
<evidence type="ECO:0000259" key="9">
    <source>
        <dbReference type="Pfam" id="PF25198"/>
    </source>
</evidence>
<dbReference type="Pfam" id="PF05504">
    <property type="entry name" value="Spore_GerAC"/>
    <property type="match status" value="1"/>
</dbReference>
<evidence type="ECO:0000256" key="3">
    <source>
        <dbReference type="ARBA" id="ARBA00022544"/>
    </source>
</evidence>
<gene>
    <name evidence="10" type="ORF">BKP45_10405</name>
</gene>
<name>A0A1S2M8D1_9BACI</name>
<feature type="domain" description="Spore germination protein N-terminal" evidence="9">
    <location>
        <begin position="35"/>
        <end position="202"/>
    </location>
</feature>
<dbReference type="NCBIfam" id="TIGR02887">
    <property type="entry name" value="spore_ger_x_C"/>
    <property type="match status" value="1"/>
</dbReference>
<protein>
    <submittedName>
        <fullName evidence="10">Uncharacterized protein</fullName>
    </submittedName>
</protein>
<comment type="subcellular location">
    <subcellularLocation>
        <location evidence="1">Membrane</location>
        <topology evidence="1">Lipid-anchor</topology>
    </subcellularLocation>
</comment>
<dbReference type="EMBL" id="MLQS01000016">
    <property type="protein sequence ID" value="OIJ20077.1"/>
    <property type="molecule type" value="Genomic_DNA"/>
</dbReference>
<dbReference type="InterPro" id="IPR038501">
    <property type="entry name" value="Spore_GerAC_C_sf"/>
</dbReference>
<keyword evidence="6" id="KW-0564">Palmitate</keyword>
<dbReference type="PANTHER" id="PTHR35789:SF1">
    <property type="entry name" value="SPORE GERMINATION PROTEIN B3"/>
    <property type="match status" value="1"/>
</dbReference>
<dbReference type="AlphaFoldDB" id="A0A1S2M8D1"/>
<feature type="domain" description="Spore germination GerAC-like C-terminal" evidence="8">
    <location>
        <begin position="213"/>
        <end position="376"/>
    </location>
</feature>